<gene>
    <name evidence="8" type="ORF">CQW29_18640</name>
</gene>
<dbReference type="PROSITE" id="PS51900">
    <property type="entry name" value="CB"/>
    <property type="match status" value="1"/>
</dbReference>
<evidence type="ECO:0000256" key="2">
    <source>
        <dbReference type="ARBA" id="ARBA00022908"/>
    </source>
</evidence>
<sequence length="363" mass="41596">MARRPTNYDKSLPRNLTYRHKYRAYYWRNPTTGVEISMGRITRRDAIAQAIEANSYIEQNYSPVLLLERLKNTPEADCTLEEWNKRFLTLIERRVLKPKTIIKRKNQIKRINKEMGKLKISQITTPVIAAYLEIFIVEEKTTAAADMRSVLVDIFNTAISEGVVKLNPVTPTKTPRIIVKRSRLLLDEFFLIREAATANMPAWFPIAMDLALVTGQRREDVARMRFNDIVEGRLLVEQSKYGSRVSIPLSLRNEATGLVLSDVIARCKAIRRNDYLLCGKRLSSARDGSLHPDTLTNAFADAKNLTPLVAMENPPSFHEIRSLAGRLYSKERGKEFAQKLLGHKNVEQTDEYLDGRGREYTII</sequence>
<dbReference type="Gene3D" id="1.10.150.130">
    <property type="match status" value="1"/>
</dbReference>
<dbReference type="SUPFAM" id="SSF54171">
    <property type="entry name" value="DNA-binding domain"/>
    <property type="match status" value="1"/>
</dbReference>
<reference evidence="8 9" key="1">
    <citation type="submission" date="2017-10" db="EMBL/GenBank/DDBJ databases">
        <title>Draft genome of two endophytic bacteria isolated from 'guarana' Paullinia cupana (Mart.) Ducke.</title>
        <authorList>
            <person name="Siqueira K.A."/>
            <person name="Liotti R.G."/>
            <person name="Mendes T.A."/>
            <person name="Soares M.A."/>
        </authorList>
    </citation>
    <scope>NUCLEOTIDE SEQUENCE [LARGE SCALE GENOMIC DNA]</scope>
    <source>
        <strain evidence="8 9">342</strain>
    </source>
</reference>
<evidence type="ECO:0000259" key="6">
    <source>
        <dbReference type="PROSITE" id="PS51898"/>
    </source>
</evidence>
<dbReference type="InterPro" id="IPR016177">
    <property type="entry name" value="DNA-bd_dom_sf"/>
</dbReference>
<dbReference type="AlphaFoldDB" id="A0A2S9I897"/>
<dbReference type="PANTHER" id="PTHR30629">
    <property type="entry name" value="PROPHAGE INTEGRASE"/>
    <property type="match status" value="1"/>
</dbReference>
<dbReference type="InterPro" id="IPR044068">
    <property type="entry name" value="CB"/>
</dbReference>
<dbReference type="SUPFAM" id="SSF56349">
    <property type="entry name" value="DNA breaking-rejoining enzymes"/>
    <property type="match status" value="1"/>
</dbReference>
<evidence type="ECO:0000256" key="1">
    <source>
        <dbReference type="ARBA" id="ARBA00008857"/>
    </source>
</evidence>
<dbReference type="GO" id="GO:0008907">
    <property type="term" value="F:integrase activity"/>
    <property type="evidence" value="ECO:0007669"/>
    <property type="project" value="InterPro"/>
</dbReference>
<name>A0A2S9I897_9GAMM</name>
<dbReference type="EMBL" id="PDET01000014">
    <property type="protein sequence ID" value="PRD14022.1"/>
    <property type="molecule type" value="Genomic_DNA"/>
</dbReference>
<evidence type="ECO:0000313" key="9">
    <source>
        <dbReference type="Proteomes" id="UP000239181"/>
    </source>
</evidence>
<dbReference type="Proteomes" id="UP000239181">
    <property type="component" value="Unassembled WGS sequence"/>
</dbReference>
<dbReference type="Pfam" id="PF00589">
    <property type="entry name" value="Phage_integrase"/>
    <property type="match status" value="1"/>
</dbReference>
<comment type="caution">
    <text evidence="8">The sequence shown here is derived from an EMBL/GenBank/DDBJ whole genome shotgun (WGS) entry which is preliminary data.</text>
</comment>
<keyword evidence="9" id="KW-1185">Reference proteome</keyword>
<feature type="domain" description="Core-binding (CB)" evidence="7">
    <location>
        <begin position="78"/>
        <end position="159"/>
    </location>
</feature>
<dbReference type="InterPro" id="IPR011010">
    <property type="entry name" value="DNA_brk_join_enz"/>
</dbReference>
<dbReference type="InterPro" id="IPR002104">
    <property type="entry name" value="Integrase_catalytic"/>
</dbReference>
<dbReference type="InterPro" id="IPR050808">
    <property type="entry name" value="Phage_Integrase"/>
</dbReference>
<evidence type="ECO:0000256" key="4">
    <source>
        <dbReference type="ARBA" id="ARBA00023172"/>
    </source>
</evidence>
<dbReference type="Pfam" id="PF22022">
    <property type="entry name" value="Phage_int_M"/>
    <property type="match status" value="1"/>
</dbReference>
<dbReference type="OrthoDB" id="8781634at2"/>
<evidence type="ECO:0000256" key="3">
    <source>
        <dbReference type="ARBA" id="ARBA00023125"/>
    </source>
</evidence>
<dbReference type="Pfam" id="PF09003">
    <property type="entry name" value="Arm-DNA-bind_1"/>
    <property type="match status" value="1"/>
</dbReference>
<evidence type="ECO:0000256" key="5">
    <source>
        <dbReference type="PROSITE-ProRule" id="PRU01248"/>
    </source>
</evidence>
<dbReference type="InterPro" id="IPR013762">
    <property type="entry name" value="Integrase-like_cat_sf"/>
</dbReference>
<proteinExistence type="inferred from homology"/>
<accession>A0A2S9I897</accession>
<feature type="domain" description="Tyr recombinase" evidence="6">
    <location>
        <begin position="179"/>
        <end position="363"/>
    </location>
</feature>
<dbReference type="RefSeq" id="WP_105594241.1">
    <property type="nucleotide sequence ID" value="NZ_PDET01000014.1"/>
</dbReference>
<organism evidence="8 9">
    <name type="scientific">Pantoea coffeiphila</name>
    <dbReference type="NCBI Taxonomy" id="1465635"/>
    <lineage>
        <taxon>Bacteria</taxon>
        <taxon>Pseudomonadati</taxon>
        <taxon>Pseudomonadota</taxon>
        <taxon>Gammaproteobacteria</taxon>
        <taxon>Enterobacterales</taxon>
        <taxon>Erwiniaceae</taxon>
        <taxon>Pantoea</taxon>
    </lineage>
</organism>
<dbReference type="GO" id="GO:0006310">
    <property type="term" value="P:DNA recombination"/>
    <property type="evidence" value="ECO:0007669"/>
    <property type="project" value="UniProtKB-KW"/>
</dbReference>
<dbReference type="PANTHER" id="PTHR30629:SF2">
    <property type="entry name" value="PROPHAGE INTEGRASE INTS-RELATED"/>
    <property type="match status" value="1"/>
</dbReference>
<dbReference type="InterPro" id="IPR010998">
    <property type="entry name" value="Integrase_recombinase_N"/>
</dbReference>
<dbReference type="Gene3D" id="3.30.160.60">
    <property type="entry name" value="Classic Zinc Finger"/>
    <property type="match status" value="1"/>
</dbReference>
<dbReference type="Gene3D" id="1.10.443.10">
    <property type="entry name" value="Intergrase catalytic core"/>
    <property type="match status" value="1"/>
</dbReference>
<keyword evidence="4" id="KW-0233">DNA recombination</keyword>
<keyword evidence="3 5" id="KW-0238">DNA-binding</keyword>
<dbReference type="InterPro" id="IPR053876">
    <property type="entry name" value="Phage_int_M"/>
</dbReference>
<comment type="similarity">
    <text evidence="1">Belongs to the 'phage' integrase family.</text>
</comment>
<dbReference type="GO" id="GO:0003677">
    <property type="term" value="F:DNA binding"/>
    <property type="evidence" value="ECO:0007669"/>
    <property type="project" value="UniProtKB-UniRule"/>
</dbReference>
<dbReference type="PROSITE" id="PS51898">
    <property type="entry name" value="TYR_RECOMBINASE"/>
    <property type="match status" value="1"/>
</dbReference>
<dbReference type="InterPro" id="IPR015094">
    <property type="entry name" value="Integrase_lambda-typ_DNA-bd_N"/>
</dbReference>
<evidence type="ECO:0000313" key="8">
    <source>
        <dbReference type="EMBL" id="PRD14022.1"/>
    </source>
</evidence>
<evidence type="ECO:0000259" key="7">
    <source>
        <dbReference type="PROSITE" id="PS51900"/>
    </source>
</evidence>
<keyword evidence="2" id="KW-0229">DNA integration</keyword>
<protein>
    <submittedName>
        <fullName evidence="8">Integrase</fullName>
    </submittedName>
</protein>